<gene>
    <name evidence="5" type="ORF">B5M42_09225</name>
</gene>
<dbReference type="InterPro" id="IPR020845">
    <property type="entry name" value="AMP-binding_CS"/>
</dbReference>
<organism evidence="5 6">
    <name type="scientific">Paenibacillus athensensis</name>
    <dbReference type="NCBI Taxonomy" id="1967502"/>
    <lineage>
        <taxon>Bacteria</taxon>
        <taxon>Bacillati</taxon>
        <taxon>Bacillota</taxon>
        <taxon>Bacilli</taxon>
        <taxon>Bacillales</taxon>
        <taxon>Paenibacillaceae</taxon>
        <taxon>Paenibacillus</taxon>
    </lineage>
</organism>
<dbReference type="Gene3D" id="3.40.50.12780">
    <property type="entry name" value="N-terminal domain of ligase-like"/>
    <property type="match status" value="1"/>
</dbReference>
<dbReference type="RefSeq" id="WP_134752010.1">
    <property type="nucleotide sequence ID" value="NZ_MYFO02000002.1"/>
</dbReference>
<keyword evidence="6" id="KW-1185">Reference proteome</keyword>
<sequence length="421" mass="45880">MITVNKERLDKLTFEGRRRWLEQQEPYASARGERYALCLREPLDVVTLLGFLRGRDCSALLLHGDNPLETARKLALDAGCSRLVYGGFEHNEPLAGEEMPVEPVREEEACIYQFSSGTTGAAKLVRRSWRDIDAEIAAYNEALGDDGSCSPIVLASVTHSFGLICGVLAALARGVEPTVVTHKNPKFALGIIRDTPEHLVYGVPLMLHVVSGFSSELVRFHRLLSSGAVMPGSLFERLSAKSGKVMQQYGCSETGCISLSRCLGSQVDLGRPLSHLTVRAGEAAERPEEIVVTLPDGREVRTGDLGFAAVNSGHLQFISRLDDVINAAGLKVYPLEVEEELLALAGVREAVVYRGRHPVMGEIVKAQIVAEGALEAAKVREWCAARLPAYKVPADIRFVPTIRKTANGKISRLLLETEEGV</sequence>
<dbReference type="Pfam" id="PF13193">
    <property type="entry name" value="AMP-binding_C"/>
    <property type="match status" value="1"/>
</dbReference>
<protein>
    <submittedName>
        <fullName evidence="5">Acyl-CoA synthetase</fullName>
    </submittedName>
</protein>
<dbReference type="GO" id="GO:0031956">
    <property type="term" value="F:medium-chain fatty acid-CoA ligase activity"/>
    <property type="evidence" value="ECO:0007669"/>
    <property type="project" value="TreeGrafter"/>
</dbReference>
<dbReference type="Proteomes" id="UP000298246">
    <property type="component" value="Unassembled WGS sequence"/>
</dbReference>
<dbReference type="AlphaFoldDB" id="A0A4Y8Q431"/>
<evidence type="ECO:0000256" key="1">
    <source>
        <dbReference type="ARBA" id="ARBA00006432"/>
    </source>
</evidence>
<proteinExistence type="inferred from homology"/>
<dbReference type="OrthoDB" id="9803968at2"/>
<evidence type="ECO:0000313" key="6">
    <source>
        <dbReference type="Proteomes" id="UP000298246"/>
    </source>
</evidence>
<evidence type="ECO:0000259" key="4">
    <source>
        <dbReference type="Pfam" id="PF13193"/>
    </source>
</evidence>
<evidence type="ECO:0000259" key="3">
    <source>
        <dbReference type="Pfam" id="PF00501"/>
    </source>
</evidence>
<dbReference type="Gene3D" id="3.30.300.30">
    <property type="match status" value="1"/>
</dbReference>
<reference evidence="5 6" key="1">
    <citation type="submission" date="2017-03" db="EMBL/GenBank/DDBJ databases">
        <title>Isolation of Levoglucosan Utilizing Bacteria.</title>
        <authorList>
            <person name="Arya A.S."/>
        </authorList>
    </citation>
    <scope>NUCLEOTIDE SEQUENCE [LARGE SCALE GENOMIC DNA]</scope>
    <source>
        <strain evidence="5 6">MEC069</strain>
    </source>
</reference>
<dbReference type="PANTHER" id="PTHR43201:SF5">
    <property type="entry name" value="MEDIUM-CHAIN ACYL-COA LIGASE ACSF2, MITOCHONDRIAL"/>
    <property type="match status" value="1"/>
</dbReference>
<evidence type="ECO:0000313" key="5">
    <source>
        <dbReference type="EMBL" id="TFE88705.1"/>
    </source>
</evidence>
<dbReference type="InterPro" id="IPR025110">
    <property type="entry name" value="AMP-bd_C"/>
</dbReference>
<dbReference type="Pfam" id="PF00501">
    <property type="entry name" value="AMP-binding"/>
    <property type="match status" value="1"/>
</dbReference>
<accession>A0A4Y8Q431</accession>
<dbReference type="GO" id="GO:0006631">
    <property type="term" value="P:fatty acid metabolic process"/>
    <property type="evidence" value="ECO:0007669"/>
    <property type="project" value="TreeGrafter"/>
</dbReference>
<name>A0A4Y8Q431_9BACL</name>
<dbReference type="SUPFAM" id="SSF56801">
    <property type="entry name" value="Acetyl-CoA synthetase-like"/>
    <property type="match status" value="1"/>
</dbReference>
<dbReference type="PANTHER" id="PTHR43201">
    <property type="entry name" value="ACYL-COA SYNTHETASE"/>
    <property type="match status" value="1"/>
</dbReference>
<keyword evidence="2" id="KW-0436">Ligase</keyword>
<dbReference type="InterPro" id="IPR000873">
    <property type="entry name" value="AMP-dep_synth/lig_dom"/>
</dbReference>
<comment type="similarity">
    <text evidence="1">Belongs to the ATP-dependent AMP-binding enzyme family.</text>
</comment>
<evidence type="ECO:0000256" key="2">
    <source>
        <dbReference type="ARBA" id="ARBA00022598"/>
    </source>
</evidence>
<dbReference type="InterPro" id="IPR045851">
    <property type="entry name" value="AMP-bd_C_sf"/>
</dbReference>
<feature type="domain" description="AMP-binding enzyme C-terminal" evidence="4">
    <location>
        <begin position="336"/>
        <end position="409"/>
    </location>
</feature>
<feature type="domain" description="AMP-dependent synthetase/ligase" evidence="3">
    <location>
        <begin position="94"/>
        <end position="278"/>
    </location>
</feature>
<dbReference type="InterPro" id="IPR042099">
    <property type="entry name" value="ANL_N_sf"/>
</dbReference>
<dbReference type="EMBL" id="MYFO01000009">
    <property type="protein sequence ID" value="TFE88705.1"/>
    <property type="molecule type" value="Genomic_DNA"/>
</dbReference>
<comment type="caution">
    <text evidence="5">The sequence shown here is derived from an EMBL/GenBank/DDBJ whole genome shotgun (WGS) entry which is preliminary data.</text>
</comment>
<dbReference type="PROSITE" id="PS00455">
    <property type="entry name" value="AMP_BINDING"/>
    <property type="match status" value="1"/>
</dbReference>